<proteinExistence type="predicted"/>
<dbReference type="EMBL" id="JAFVMF010000022">
    <property type="protein sequence ID" value="MBO1361437.1"/>
    <property type="molecule type" value="Genomic_DNA"/>
</dbReference>
<dbReference type="RefSeq" id="WP_207883176.1">
    <property type="nucleotide sequence ID" value="NZ_JAFVMF010000022.1"/>
</dbReference>
<accession>A0ABS3LZX0</accession>
<gene>
    <name evidence="1" type="ORF">J2D73_16755</name>
</gene>
<evidence type="ECO:0000313" key="2">
    <source>
        <dbReference type="Proteomes" id="UP000664771"/>
    </source>
</evidence>
<evidence type="ECO:0000313" key="1">
    <source>
        <dbReference type="EMBL" id="MBO1361437.1"/>
    </source>
</evidence>
<sequence>MLGRSNHTHHPSLDAALRETDVATAARLGLSLYARCGCGRSGSAHLEMVVRDRPSVRRMTVIALAERLTCNKCGEPFANVSLSDAACGPDCPGVYPRTWGILLVDRAAG</sequence>
<comment type="caution">
    <text evidence="1">The sequence shown here is derived from an EMBL/GenBank/DDBJ whole genome shotgun (WGS) entry which is preliminary data.</text>
</comment>
<name>A0ABS3LZX0_9PROT</name>
<reference evidence="1 2" key="1">
    <citation type="submission" date="2021-03" db="EMBL/GenBank/DDBJ databases">
        <title>The complete genome sequence of Acetobacter sacchari TBRC 11175.</title>
        <authorList>
            <person name="Charoenyingcharoen P."/>
            <person name="Yukphan P."/>
        </authorList>
    </citation>
    <scope>NUCLEOTIDE SEQUENCE [LARGE SCALE GENOMIC DNA]</scope>
    <source>
        <strain evidence="1 2">TBRC 11175</strain>
    </source>
</reference>
<dbReference type="Proteomes" id="UP000664771">
    <property type="component" value="Unassembled WGS sequence"/>
</dbReference>
<protein>
    <recommendedName>
        <fullName evidence="3">Hydrogenase nickel incorporation protein HypA</fullName>
    </recommendedName>
</protein>
<organism evidence="1 2">
    <name type="scientific">Acetobacter sacchari</name>
    <dbReference type="NCBI Taxonomy" id="2661687"/>
    <lineage>
        <taxon>Bacteria</taxon>
        <taxon>Pseudomonadati</taxon>
        <taxon>Pseudomonadota</taxon>
        <taxon>Alphaproteobacteria</taxon>
        <taxon>Acetobacterales</taxon>
        <taxon>Acetobacteraceae</taxon>
        <taxon>Acetobacter</taxon>
    </lineage>
</organism>
<evidence type="ECO:0008006" key="3">
    <source>
        <dbReference type="Google" id="ProtNLM"/>
    </source>
</evidence>
<keyword evidence="2" id="KW-1185">Reference proteome</keyword>